<dbReference type="EMBL" id="JAJEQR010000023">
    <property type="protein sequence ID" value="MCC2231178.1"/>
    <property type="molecule type" value="Genomic_DNA"/>
</dbReference>
<dbReference type="InterPro" id="IPR048020">
    <property type="entry name" value="Transpos_IS3"/>
</dbReference>
<dbReference type="GO" id="GO:0003676">
    <property type="term" value="F:nucleic acid binding"/>
    <property type="evidence" value="ECO:0007669"/>
    <property type="project" value="InterPro"/>
</dbReference>
<dbReference type="Proteomes" id="UP001198182">
    <property type="component" value="Unassembled WGS sequence"/>
</dbReference>
<evidence type="ECO:0000256" key="1">
    <source>
        <dbReference type="ARBA" id="ARBA00002286"/>
    </source>
</evidence>
<dbReference type="Pfam" id="PF13276">
    <property type="entry name" value="HTH_21"/>
    <property type="match status" value="1"/>
</dbReference>
<feature type="domain" description="Integrase catalytic" evidence="2">
    <location>
        <begin position="133"/>
        <end position="285"/>
    </location>
</feature>
<evidence type="ECO:0000259" key="2">
    <source>
        <dbReference type="PROSITE" id="PS50994"/>
    </source>
</evidence>
<dbReference type="InterPro" id="IPR001584">
    <property type="entry name" value="Integrase_cat-core"/>
</dbReference>
<protein>
    <submittedName>
        <fullName evidence="3">IS3 family transposase</fullName>
    </submittedName>
</protein>
<keyword evidence="4" id="KW-1185">Reference proteome</keyword>
<accession>A0AAE3EAL3</accession>
<reference evidence="3" key="1">
    <citation type="submission" date="2021-10" db="EMBL/GenBank/DDBJ databases">
        <title>Anaerobic single-cell dispensing facilitates the cultivation of human gut bacteria.</title>
        <authorList>
            <person name="Afrizal A."/>
        </authorList>
    </citation>
    <scope>NUCLEOTIDE SEQUENCE</scope>
    <source>
        <strain evidence="3">CLA-AA-H215</strain>
    </source>
</reference>
<dbReference type="RefSeq" id="WP_308453699.1">
    <property type="nucleotide sequence ID" value="NZ_JAJEQR010000023.1"/>
</dbReference>
<dbReference type="InterPro" id="IPR025948">
    <property type="entry name" value="HTH-like_dom"/>
</dbReference>
<dbReference type="AlphaFoldDB" id="A0AAE3EAL3"/>
<comment type="caution">
    <text evidence="3">The sequence shown here is derived from an EMBL/GenBank/DDBJ whole genome shotgun (WGS) entry which is preliminary data.</text>
</comment>
<dbReference type="Pfam" id="PF00665">
    <property type="entry name" value="rve"/>
    <property type="match status" value="1"/>
</dbReference>
<evidence type="ECO:0000313" key="3">
    <source>
        <dbReference type="EMBL" id="MCC2231178.1"/>
    </source>
</evidence>
<dbReference type="SUPFAM" id="SSF53098">
    <property type="entry name" value="Ribonuclease H-like"/>
    <property type="match status" value="1"/>
</dbReference>
<dbReference type="InterPro" id="IPR036397">
    <property type="entry name" value="RNaseH_sf"/>
</dbReference>
<dbReference type="Gene3D" id="3.30.420.10">
    <property type="entry name" value="Ribonuclease H-like superfamily/Ribonuclease H"/>
    <property type="match status" value="1"/>
</dbReference>
<dbReference type="PROSITE" id="PS50994">
    <property type="entry name" value="INTEGRASE"/>
    <property type="match status" value="1"/>
</dbReference>
<dbReference type="NCBIfam" id="NF033516">
    <property type="entry name" value="transpos_IS3"/>
    <property type="match status" value="1"/>
</dbReference>
<dbReference type="InterPro" id="IPR012337">
    <property type="entry name" value="RNaseH-like_sf"/>
</dbReference>
<dbReference type="InterPro" id="IPR050900">
    <property type="entry name" value="Transposase_IS3/IS150/IS904"/>
</dbReference>
<dbReference type="PANTHER" id="PTHR46889:SF4">
    <property type="entry name" value="TRANSPOSASE INSO FOR INSERTION SEQUENCE ELEMENT IS911B-RELATED"/>
    <property type="match status" value="1"/>
</dbReference>
<comment type="function">
    <text evidence="1">Involved in the transposition of the insertion sequence.</text>
</comment>
<proteinExistence type="predicted"/>
<dbReference type="PANTHER" id="PTHR46889">
    <property type="entry name" value="TRANSPOSASE INSF FOR INSERTION SEQUENCE IS3B-RELATED"/>
    <property type="match status" value="1"/>
</dbReference>
<sequence length="285" mass="33849">MRFGKLRFESKYLAIKYFYEGKQWSINWMCKQLGISHAAYYKWLHRPIPEQESENRKLAELIKEYDEQFGHILGYRRMTSWINHFNHTSYSKNRVHRIMKKLGIHSVIRRKKKKYHPFKPETTAENKLKRDFNATKPNEKWATDVTEFKIPETGKKLYLSAIFDLYDRFPVAYVVSKRNDNKLVFDTYDKALIENPDAKPIFHSDKGYQYTSKVFQAKLQNQGMEQSMSRVGHCIDNGPTEGLWGIIKSEMYCMYQITDEQSLRSAIDGYMKFYAEERPQGSVLL</sequence>
<gene>
    <name evidence="3" type="ORF">LKD81_09260</name>
</gene>
<name>A0AAE3EAL3_9FIRM</name>
<dbReference type="GO" id="GO:0015074">
    <property type="term" value="P:DNA integration"/>
    <property type="evidence" value="ECO:0007669"/>
    <property type="project" value="InterPro"/>
</dbReference>
<organism evidence="3 4">
    <name type="scientific">Hominifimenecus microfluidus</name>
    <dbReference type="NCBI Taxonomy" id="2885348"/>
    <lineage>
        <taxon>Bacteria</taxon>
        <taxon>Bacillati</taxon>
        <taxon>Bacillota</taxon>
        <taxon>Clostridia</taxon>
        <taxon>Lachnospirales</taxon>
        <taxon>Lachnospiraceae</taxon>
        <taxon>Hominifimenecus</taxon>
    </lineage>
</organism>
<evidence type="ECO:0000313" key="4">
    <source>
        <dbReference type="Proteomes" id="UP001198182"/>
    </source>
</evidence>